<keyword evidence="3" id="KW-1185">Reference proteome</keyword>
<dbReference type="InParanoid" id="A0A0C3FG07"/>
<dbReference type="EMBL" id="KN833013">
    <property type="protein sequence ID" value="KIM78911.1"/>
    <property type="molecule type" value="Genomic_DNA"/>
</dbReference>
<name>A0A0C3FG07_PILCF</name>
<sequence>MESIVLRRLDFESQTTQCAFFLAAGLYPVAAQFHNNQRPSEFLEHFTDFERRFPRLDIPLYKDGLFRFAAYAAQNLGDNVAVQRYQAEADAAFAQCPYTAVGADGTAAVDHESESIEAEVIRENPSLWGKLAVTIVVRWIKAEVRQGLTTDQHARELLGMTGRNPTCQQITSSISNISDLLAAIDPSELAGELYGTSTPTPPEIWNPRFSRLEEWLRKDGYPPSTKARHRVLEMLQQMRVTSYREFMLKSGKGQDYETIKCVDFEVKKRLALHQSIHPAVAQIDACRFDVASSVFSLANAPRAVADGAVTDEMMVEALSVFEDVLSRCKGLENMHLTYLVLNQLSRAMWVRYYVFKSAPPTTVLPYLAEADKIYCEIRRERSISKPSNSVGTQEVLADGVQHDFIYGYALQTTLEAYRKPGHHSMVSVQTCTGDSLNAHLFDFLEWTQKSKARGLTDALGLEARLPSGMLAEAKQSSKASTLLEKEIQLVSEISIPGFEKNLHLSSQLRELRETMRAEPALDKIMRIRDGSSMTLSEIQMLGVELGPNVVFVDWIHVNSTNLVMVLYHNGLFQEEIILHTKLEDVERWVYEQLDVAIPLSDSSATSKLATIAGLIAPLEHYTRPGDTLVLSPTRILHRVPLHAIKLGNQPLIVRNPVVYTQSLSLLRLCNMSLKSNPPPIMTHQSATPPSFRAVVIHPLPNSWLSTNQVEELTANLGATALHGPRIDRSSFFATAANASLIHYHGHVSSNSQPLHRALNLDATSQNFSEATSVAVDAIFDLHLTKPALVTLIGCSSNHAPINQTDDLRSIPSAFHYAGASSVVSTLWPIRDTDGAKFSQAFYTSLGCQMKDMESSRERSSIGLQKRTLDLAKAIQEAVSVMMMDDEGIEREAYHWAGYVLNGVWRWEVPRGALANL</sequence>
<dbReference type="STRING" id="765440.A0A0C3FG07"/>
<dbReference type="Proteomes" id="UP000054166">
    <property type="component" value="Unassembled WGS sequence"/>
</dbReference>
<dbReference type="OrthoDB" id="9991317at2759"/>
<feature type="domain" description="CHAT" evidence="1">
    <location>
        <begin position="614"/>
        <end position="902"/>
    </location>
</feature>
<protein>
    <recommendedName>
        <fullName evidence="1">CHAT domain-containing protein</fullName>
    </recommendedName>
</protein>
<reference evidence="3" key="2">
    <citation type="submission" date="2015-01" db="EMBL/GenBank/DDBJ databases">
        <title>Evolutionary Origins and Diversification of the Mycorrhizal Mutualists.</title>
        <authorList>
            <consortium name="DOE Joint Genome Institute"/>
            <consortium name="Mycorrhizal Genomics Consortium"/>
            <person name="Kohler A."/>
            <person name="Kuo A."/>
            <person name="Nagy L.G."/>
            <person name="Floudas D."/>
            <person name="Copeland A."/>
            <person name="Barry K.W."/>
            <person name="Cichocki N."/>
            <person name="Veneault-Fourrey C."/>
            <person name="LaButti K."/>
            <person name="Lindquist E.A."/>
            <person name="Lipzen A."/>
            <person name="Lundell T."/>
            <person name="Morin E."/>
            <person name="Murat C."/>
            <person name="Riley R."/>
            <person name="Ohm R."/>
            <person name="Sun H."/>
            <person name="Tunlid A."/>
            <person name="Henrissat B."/>
            <person name="Grigoriev I.V."/>
            <person name="Hibbett D.S."/>
            <person name="Martin F."/>
        </authorList>
    </citation>
    <scope>NUCLEOTIDE SEQUENCE [LARGE SCALE GENOMIC DNA]</scope>
    <source>
        <strain evidence="3">F 1598</strain>
    </source>
</reference>
<dbReference type="InterPro" id="IPR024983">
    <property type="entry name" value="CHAT_dom"/>
</dbReference>
<organism evidence="2 3">
    <name type="scientific">Piloderma croceum (strain F 1598)</name>
    <dbReference type="NCBI Taxonomy" id="765440"/>
    <lineage>
        <taxon>Eukaryota</taxon>
        <taxon>Fungi</taxon>
        <taxon>Dikarya</taxon>
        <taxon>Basidiomycota</taxon>
        <taxon>Agaricomycotina</taxon>
        <taxon>Agaricomycetes</taxon>
        <taxon>Agaricomycetidae</taxon>
        <taxon>Atheliales</taxon>
        <taxon>Atheliaceae</taxon>
        <taxon>Piloderma</taxon>
    </lineage>
</organism>
<evidence type="ECO:0000313" key="2">
    <source>
        <dbReference type="EMBL" id="KIM78911.1"/>
    </source>
</evidence>
<evidence type="ECO:0000259" key="1">
    <source>
        <dbReference type="Pfam" id="PF12770"/>
    </source>
</evidence>
<dbReference type="HOGENOM" id="CLU_317846_0_0_1"/>
<reference evidence="2 3" key="1">
    <citation type="submission" date="2014-04" db="EMBL/GenBank/DDBJ databases">
        <authorList>
            <consortium name="DOE Joint Genome Institute"/>
            <person name="Kuo A."/>
            <person name="Tarkka M."/>
            <person name="Buscot F."/>
            <person name="Kohler A."/>
            <person name="Nagy L.G."/>
            <person name="Floudas D."/>
            <person name="Copeland A."/>
            <person name="Barry K.W."/>
            <person name="Cichocki N."/>
            <person name="Veneault-Fourrey C."/>
            <person name="LaButti K."/>
            <person name="Lindquist E.A."/>
            <person name="Lipzen A."/>
            <person name="Lundell T."/>
            <person name="Morin E."/>
            <person name="Murat C."/>
            <person name="Sun H."/>
            <person name="Tunlid A."/>
            <person name="Henrissat B."/>
            <person name="Grigoriev I.V."/>
            <person name="Hibbett D.S."/>
            <person name="Martin F."/>
            <person name="Nordberg H.P."/>
            <person name="Cantor M.N."/>
            <person name="Hua S.X."/>
        </authorList>
    </citation>
    <scope>NUCLEOTIDE SEQUENCE [LARGE SCALE GENOMIC DNA]</scope>
    <source>
        <strain evidence="2 3">F 1598</strain>
    </source>
</reference>
<dbReference type="AlphaFoldDB" id="A0A0C3FG07"/>
<evidence type="ECO:0000313" key="3">
    <source>
        <dbReference type="Proteomes" id="UP000054166"/>
    </source>
</evidence>
<proteinExistence type="predicted"/>
<dbReference type="Pfam" id="PF12770">
    <property type="entry name" value="CHAT"/>
    <property type="match status" value="1"/>
</dbReference>
<gene>
    <name evidence="2" type="ORF">PILCRDRAFT_579510</name>
</gene>
<accession>A0A0C3FG07</accession>